<comment type="caution">
    <text evidence="2">The sequence shown here is derived from an EMBL/GenBank/DDBJ whole genome shotgun (WGS) entry which is preliminary data.</text>
</comment>
<dbReference type="PRINTS" id="PR00111">
    <property type="entry name" value="ABHYDROLASE"/>
</dbReference>
<dbReference type="PANTHER" id="PTHR43798:SF33">
    <property type="entry name" value="HYDROLASE, PUTATIVE (AFU_ORTHOLOGUE AFUA_2G14860)-RELATED"/>
    <property type="match status" value="1"/>
</dbReference>
<dbReference type="GO" id="GO:0016020">
    <property type="term" value="C:membrane"/>
    <property type="evidence" value="ECO:0007669"/>
    <property type="project" value="TreeGrafter"/>
</dbReference>
<sequence length="295" mass="32175">MIPVLDQGVTRARSVPRPRTVGGMKIATMPDARFRTVDGVRVRYADSEGSLEPTILLTSPWPESLYAFAPIWETLSARARVIGVDLPGFGQSERRADLMSPRAMGGFLIRLIKDLGLDRPYVVAPDVGTAAALFAAADHPGQLAGVVVGAGGVAVPLQLGDPLRSWVLDPDLEKYRHVDPQVVVNTAMDTHAHDIPDEIRADYLTSYEGDRFYESLAYVRRYPEELPVLAELLSTIAIPVTVIGAVNDRVVPLANAEFLAERLPDNRLVVLESGHFAWEDTPADYAAIVLDALEN</sequence>
<organism evidence="2 3">
    <name type="scientific">Kribbella jejuensis</name>
    <dbReference type="NCBI Taxonomy" id="236068"/>
    <lineage>
        <taxon>Bacteria</taxon>
        <taxon>Bacillati</taxon>
        <taxon>Actinomycetota</taxon>
        <taxon>Actinomycetes</taxon>
        <taxon>Propionibacteriales</taxon>
        <taxon>Kribbellaceae</taxon>
        <taxon>Kribbella</taxon>
    </lineage>
</organism>
<name>A0A542DT81_9ACTN</name>
<keyword evidence="3" id="KW-1185">Reference proteome</keyword>
<proteinExistence type="predicted"/>
<reference evidence="2 3" key="1">
    <citation type="submission" date="2019-06" db="EMBL/GenBank/DDBJ databases">
        <title>Sequencing the genomes of 1000 actinobacteria strains.</title>
        <authorList>
            <person name="Klenk H.-P."/>
        </authorList>
    </citation>
    <scope>NUCLEOTIDE SEQUENCE [LARGE SCALE GENOMIC DNA]</scope>
    <source>
        <strain evidence="2 3">DSM 17305</strain>
    </source>
</reference>
<protein>
    <submittedName>
        <fullName evidence="2">Pimeloyl-ACP methyl ester carboxylesterase</fullName>
    </submittedName>
</protein>
<dbReference type="Pfam" id="PF00561">
    <property type="entry name" value="Abhydrolase_1"/>
    <property type="match status" value="1"/>
</dbReference>
<dbReference type="InterPro" id="IPR029058">
    <property type="entry name" value="AB_hydrolase_fold"/>
</dbReference>
<dbReference type="InterPro" id="IPR000073">
    <property type="entry name" value="AB_hydrolase_1"/>
</dbReference>
<dbReference type="OrthoDB" id="7958481at2"/>
<dbReference type="SUPFAM" id="SSF53474">
    <property type="entry name" value="alpha/beta-Hydrolases"/>
    <property type="match status" value="1"/>
</dbReference>
<evidence type="ECO:0000259" key="1">
    <source>
        <dbReference type="Pfam" id="PF00561"/>
    </source>
</evidence>
<dbReference type="AlphaFoldDB" id="A0A542DT81"/>
<dbReference type="GO" id="GO:0047372">
    <property type="term" value="F:monoacylglycerol lipase activity"/>
    <property type="evidence" value="ECO:0007669"/>
    <property type="project" value="TreeGrafter"/>
</dbReference>
<dbReference type="Proteomes" id="UP000316298">
    <property type="component" value="Unassembled WGS sequence"/>
</dbReference>
<dbReference type="Gene3D" id="3.40.50.1820">
    <property type="entry name" value="alpha/beta hydrolase"/>
    <property type="match status" value="1"/>
</dbReference>
<dbReference type="EMBL" id="VFMM01000003">
    <property type="protein sequence ID" value="TQJ06224.1"/>
    <property type="molecule type" value="Genomic_DNA"/>
</dbReference>
<dbReference type="GO" id="GO:0046464">
    <property type="term" value="P:acylglycerol catabolic process"/>
    <property type="evidence" value="ECO:0007669"/>
    <property type="project" value="TreeGrafter"/>
</dbReference>
<gene>
    <name evidence="2" type="ORF">FB475_5880</name>
</gene>
<dbReference type="PANTHER" id="PTHR43798">
    <property type="entry name" value="MONOACYLGLYCEROL LIPASE"/>
    <property type="match status" value="1"/>
</dbReference>
<dbReference type="InterPro" id="IPR050266">
    <property type="entry name" value="AB_hydrolase_sf"/>
</dbReference>
<accession>A0A542DT81</accession>
<evidence type="ECO:0000313" key="2">
    <source>
        <dbReference type="EMBL" id="TQJ06224.1"/>
    </source>
</evidence>
<evidence type="ECO:0000313" key="3">
    <source>
        <dbReference type="Proteomes" id="UP000316298"/>
    </source>
</evidence>
<feature type="domain" description="AB hydrolase-1" evidence="1">
    <location>
        <begin position="53"/>
        <end position="279"/>
    </location>
</feature>